<dbReference type="AlphaFoldDB" id="A0A315EMP4"/>
<evidence type="ECO:0000313" key="2">
    <source>
        <dbReference type="Proteomes" id="UP000251341"/>
    </source>
</evidence>
<reference evidence="1 2" key="1">
    <citation type="submission" date="2017-04" db="EMBL/GenBank/DDBJ databases">
        <title>Unexpected and diverse lifestyles within the genus Limnohabitans.</title>
        <authorList>
            <person name="Kasalicky V."/>
            <person name="Mehrshad M."/>
            <person name="Andrei S.-A."/>
            <person name="Salcher M."/>
            <person name="Kratochvilova H."/>
            <person name="Simek K."/>
            <person name="Ghai R."/>
        </authorList>
    </citation>
    <scope>NUCLEOTIDE SEQUENCE [LARGE SCALE GENOMIC DNA]</scope>
    <source>
        <strain evidence="1 2">MWH-C5</strain>
    </source>
</reference>
<keyword evidence="2" id="KW-1185">Reference proteome</keyword>
<dbReference type="Proteomes" id="UP000251341">
    <property type="component" value="Unassembled WGS sequence"/>
</dbReference>
<sequence length="202" mass="22876">MTKELFGARVYVGLHPFSDDVMLEMRKRALAIHQSINPHGMPWSRCTRESLHIAEPFQQVTELIEHVVETEYGCSVSQLTGREVVIQNGQCLPLHCEDTDLSAVFVLSTEARANPERSDYSGAFVLVNPSGAFGFKRLPWEGLRSELIYPAAGMLMIFPSYLAHHTHPYNAQEPAVELHFELNVVDNHAHQRLRQPSFPRTL</sequence>
<comment type="caution">
    <text evidence="1">The sequence shown here is derived from an EMBL/GenBank/DDBJ whole genome shotgun (WGS) entry which is preliminary data.</text>
</comment>
<accession>A0A315EMP4</accession>
<name>A0A315EMP4_9BURK</name>
<dbReference type="Gene3D" id="2.60.120.620">
    <property type="entry name" value="q2cbj1_9rhob like domain"/>
    <property type="match status" value="1"/>
</dbReference>
<organism evidence="1 2">
    <name type="scientific">Limnohabitans curvus</name>
    <dbReference type="NCBI Taxonomy" id="323423"/>
    <lineage>
        <taxon>Bacteria</taxon>
        <taxon>Pseudomonadati</taxon>
        <taxon>Pseudomonadota</taxon>
        <taxon>Betaproteobacteria</taxon>
        <taxon>Burkholderiales</taxon>
        <taxon>Comamonadaceae</taxon>
        <taxon>Limnohabitans</taxon>
    </lineage>
</organism>
<proteinExistence type="predicted"/>
<dbReference type="EMBL" id="NESP01000001">
    <property type="protein sequence ID" value="PUE59150.1"/>
    <property type="molecule type" value="Genomic_DNA"/>
</dbReference>
<dbReference type="RefSeq" id="WP_108401928.1">
    <property type="nucleotide sequence ID" value="NZ_NESP01000001.1"/>
</dbReference>
<evidence type="ECO:0000313" key="1">
    <source>
        <dbReference type="EMBL" id="PUE59150.1"/>
    </source>
</evidence>
<protein>
    <recommendedName>
        <fullName evidence="3">Prolyl 4-hydroxylase alpha subunit Fe(2+) 2OG dioxygenase domain-containing protein</fullName>
    </recommendedName>
</protein>
<evidence type="ECO:0008006" key="3">
    <source>
        <dbReference type="Google" id="ProtNLM"/>
    </source>
</evidence>
<gene>
    <name evidence="1" type="ORF">B9Z44_05940</name>
</gene>